<evidence type="ECO:0000313" key="1">
    <source>
        <dbReference type="EMBL" id="KAA6309039.1"/>
    </source>
</evidence>
<name>A0A5J4PKL4_9ZZZZ</name>
<organism evidence="1">
    <name type="scientific">termite gut metagenome</name>
    <dbReference type="NCBI Taxonomy" id="433724"/>
    <lineage>
        <taxon>unclassified sequences</taxon>
        <taxon>metagenomes</taxon>
        <taxon>organismal metagenomes</taxon>
    </lineage>
</organism>
<proteinExistence type="predicted"/>
<gene>
    <name evidence="1" type="ORF">EZS27_039397</name>
</gene>
<reference evidence="1" key="1">
    <citation type="submission" date="2019-03" db="EMBL/GenBank/DDBJ databases">
        <title>Single cell metagenomics reveals metabolic interactions within the superorganism composed of flagellate Streblomastix strix and complex community of Bacteroidetes bacteria on its surface.</title>
        <authorList>
            <person name="Treitli S.C."/>
            <person name="Kolisko M."/>
            <person name="Husnik F."/>
            <person name="Keeling P."/>
            <person name="Hampl V."/>
        </authorList>
    </citation>
    <scope>NUCLEOTIDE SEQUENCE</scope>
    <source>
        <strain evidence="1">STM</strain>
    </source>
</reference>
<sequence>METDKHPTELHALHSFAHLLGTEVKNSRVEIPERWGKGYCAGFVFNEHIRMLIFNYELNEDLVLENPNINASLRMILFKFQLKAIPSVLIATSRVNADVLIPIDTNNAAINIEVDADYLNGLFDLSATSPVLQSLL</sequence>
<accession>A0A5J4PKL4</accession>
<protein>
    <submittedName>
        <fullName evidence="1">Uncharacterized protein</fullName>
    </submittedName>
</protein>
<feature type="non-terminal residue" evidence="1">
    <location>
        <position position="136"/>
    </location>
</feature>
<comment type="caution">
    <text evidence="1">The sequence shown here is derived from an EMBL/GenBank/DDBJ whole genome shotgun (WGS) entry which is preliminary data.</text>
</comment>
<dbReference type="EMBL" id="SNRY01008160">
    <property type="protein sequence ID" value="KAA6309039.1"/>
    <property type="molecule type" value="Genomic_DNA"/>
</dbReference>
<dbReference type="AlphaFoldDB" id="A0A5J4PKL4"/>